<evidence type="ECO:0000313" key="4">
    <source>
        <dbReference type="Proteomes" id="UP000593562"/>
    </source>
</evidence>
<feature type="region of interest" description="Disordered" evidence="2">
    <location>
        <begin position="20"/>
        <end position="79"/>
    </location>
</feature>
<dbReference type="AlphaFoldDB" id="A0A7J7DR86"/>
<evidence type="ECO:0000256" key="2">
    <source>
        <dbReference type="SAM" id="MobiDB-lite"/>
    </source>
</evidence>
<dbReference type="GO" id="GO:0042274">
    <property type="term" value="P:ribosomal small subunit biogenesis"/>
    <property type="evidence" value="ECO:0007669"/>
    <property type="project" value="InterPro"/>
</dbReference>
<dbReference type="Proteomes" id="UP000593562">
    <property type="component" value="Unassembled WGS sequence"/>
</dbReference>
<comment type="caution">
    <text evidence="3">The sequence shown here is derived from an EMBL/GenBank/DDBJ whole genome shotgun (WGS) entry which is preliminary data.</text>
</comment>
<dbReference type="GO" id="GO:0005634">
    <property type="term" value="C:nucleus"/>
    <property type="evidence" value="ECO:0007669"/>
    <property type="project" value="TreeGrafter"/>
</dbReference>
<feature type="compositionally biased region" description="Basic and acidic residues" evidence="2">
    <location>
        <begin position="24"/>
        <end position="65"/>
    </location>
</feature>
<proteinExistence type="inferred from homology"/>
<dbReference type="InterPro" id="IPR007307">
    <property type="entry name" value="Ltv1"/>
</dbReference>
<dbReference type="EMBL" id="JAAARO010000004">
    <property type="protein sequence ID" value="KAF5748912.1"/>
    <property type="molecule type" value="Genomic_DNA"/>
</dbReference>
<organism evidence="3 4">
    <name type="scientific">Tripterygium wilfordii</name>
    <name type="common">Thunder God vine</name>
    <dbReference type="NCBI Taxonomy" id="458696"/>
    <lineage>
        <taxon>Eukaryota</taxon>
        <taxon>Viridiplantae</taxon>
        <taxon>Streptophyta</taxon>
        <taxon>Embryophyta</taxon>
        <taxon>Tracheophyta</taxon>
        <taxon>Spermatophyta</taxon>
        <taxon>Magnoliopsida</taxon>
        <taxon>eudicotyledons</taxon>
        <taxon>Gunneridae</taxon>
        <taxon>Pentapetalae</taxon>
        <taxon>rosids</taxon>
        <taxon>fabids</taxon>
        <taxon>Celastrales</taxon>
        <taxon>Celastraceae</taxon>
        <taxon>Tripterygium</taxon>
    </lineage>
</organism>
<name>A0A7J7DR86_TRIWF</name>
<sequence length="99" mass="11504">MLYLFEERRSSLFTFSLRPQTRKTGTEKVKGTDSLKNEVHKRERGEESKDEKKERKAAVKGERREARHMKKEMKGLCRSEAQRAQRVAAISGPSSIHLM</sequence>
<dbReference type="PANTHER" id="PTHR21531">
    <property type="entry name" value="LOW-TEMPERATURE VIABILITY PROTEIN LTV1-RELATED"/>
    <property type="match status" value="1"/>
</dbReference>
<reference evidence="3 4" key="1">
    <citation type="journal article" date="2020" name="Nat. Commun.">
        <title>Genome of Tripterygium wilfordii and identification of cytochrome P450 involved in triptolide biosynthesis.</title>
        <authorList>
            <person name="Tu L."/>
            <person name="Su P."/>
            <person name="Zhang Z."/>
            <person name="Gao L."/>
            <person name="Wang J."/>
            <person name="Hu T."/>
            <person name="Zhou J."/>
            <person name="Zhang Y."/>
            <person name="Zhao Y."/>
            <person name="Liu Y."/>
            <person name="Song Y."/>
            <person name="Tong Y."/>
            <person name="Lu Y."/>
            <person name="Yang J."/>
            <person name="Xu C."/>
            <person name="Jia M."/>
            <person name="Peters R.J."/>
            <person name="Huang L."/>
            <person name="Gao W."/>
        </authorList>
    </citation>
    <scope>NUCLEOTIDE SEQUENCE [LARGE SCALE GENOMIC DNA]</scope>
    <source>
        <strain evidence="4">cv. XIE 37</strain>
        <tissue evidence="3">Leaf</tissue>
    </source>
</reference>
<accession>A0A7J7DR86</accession>
<comment type="similarity">
    <text evidence="1">Belongs to the LTV1 family.</text>
</comment>
<dbReference type="GO" id="GO:0030688">
    <property type="term" value="C:preribosome, small subunit precursor"/>
    <property type="evidence" value="ECO:0007669"/>
    <property type="project" value="TreeGrafter"/>
</dbReference>
<evidence type="ECO:0000256" key="1">
    <source>
        <dbReference type="ARBA" id="ARBA00009078"/>
    </source>
</evidence>
<evidence type="ECO:0000313" key="3">
    <source>
        <dbReference type="EMBL" id="KAF5748912.1"/>
    </source>
</evidence>
<dbReference type="PANTHER" id="PTHR21531:SF0">
    <property type="entry name" value="PROTEIN LTV1 HOMOLOG"/>
    <property type="match status" value="1"/>
</dbReference>
<dbReference type="InParanoid" id="A0A7J7DR86"/>
<keyword evidence="4" id="KW-1185">Reference proteome</keyword>
<dbReference type="GO" id="GO:0000056">
    <property type="term" value="P:ribosomal small subunit export from nucleus"/>
    <property type="evidence" value="ECO:0007669"/>
    <property type="project" value="TreeGrafter"/>
</dbReference>
<protein>
    <submittedName>
        <fullName evidence="3">Uncharacterized protein</fullName>
    </submittedName>
</protein>
<gene>
    <name evidence="3" type="ORF">HS088_TW04G00873</name>
</gene>
<dbReference type="GO" id="GO:0005829">
    <property type="term" value="C:cytosol"/>
    <property type="evidence" value="ECO:0007669"/>
    <property type="project" value="TreeGrafter"/>
</dbReference>